<keyword evidence="3" id="KW-0234">DNA repair</keyword>
<proteinExistence type="inferred from homology"/>
<organism evidence="4 5">
    <name type="scientific">Chryseobacterium vrystaatense</name>
    <dbReference type="NCBI Taxonomy" id="307480"/>
    <lineage>
        <taxon>Bacteria</taxon>
        <taxon>Pseudomonadati</taxon>
        <taxon>Bacteroidota</taxon>
        <taxon>Flavobacteriia</taxon>
        <taxon>Flavobacteriales</taxon>
        <taxon>Weeksellaceae</taxon>
        <taxon>Chryseobacterium group</taxon>
        <taxon>Chryseobacterium</taxon>
    </lineage>
</organism>
<sequence>MPLTLKWLVRGLKPDNIKPTEMTIVAYVDARQVQDRLDDVIGADKWQDDYFESKGKQFCRIGIKVGPEWIWKGDSGIETLMDASKGETSDAFKRAAVHWGINRDTYELGEVTIKCKVVGELPVPIDEKGNQLSGQKLLAECKRIVALRDSDLKFAKNVLPFKSAINTEVKKPKSTRRKIVEPLP</sequence>
<dbReference type="AlphaFoldDB" id="A0A1M4ZFE4"/>
<dbReference type="Pfam" id="PF04098">
    <property type="entry name" value="Rad52_Rad22"/>
    <property type="match status" value="1"/>
</dbReference>
<gene>
    <name evidence="4" type="ORF">SAMN02787073_1583</name>
</gene>
<dbReference type="GO" id="GO:0006281">
    <property type="term" value="P:DNA repair"/>
    <property type="evidence" value="ECO:0007669"/>
    <property type="project" value="UniProtKB-KW"/>
</dbReference>
<comment type="similarity">
    <text evidence="1">Belongs to the RAD52 family.</text>
</comment>
<accession>A0A1M4ZFE4</accession>
<keyword evidence="2" id="KW-0227">DNA damage</keyword>
<evidence type="ECO:0000256" key="1">
    <source>
        <dbReference type="ARBA" id="ARBA00006638"/>
    </source>
</evidence>
<name>A0A1M4ZFE4_9FLAO</name>
<dbReference type="EMBL" id="FQVE01000002">
    <property type="protein sequence ID" value="SHF16779.1"/>
    <property type="molecule type" value="Genomic_DNA"/>
</dbReference>
<dbReference type="Proteomes" id="UP000184108">
    <property type="component" value="Unassembled WGS sequence"/>
</dbReference>
<evidence type="ECO:0000313" key="5">
    <source>
        <dbReference type="Proteomes" id="UP000184108"/>
    </source>
</evidence>
<evidence type="ECO:0000256" key="3">
    <source>
        <dbReference type="ARBA" id="ARBA00023204"/>
    </source>
</evidence>
<evidence type="ECO:0008006" key="6">
    <source>
        <dbReference type="Google" id="ProtNLM"/>
    </source>
</evidence>
<protein>
    <recommendedName>
        <fullName evidence="6">Rad52/22 family double-strand break repair protein</fullName>
    </recommendedName>
</protein>
<reference evidence="5" key="1">
    <citation type="submission" date="2016-11" db="EMBL/GenBank/DDBJ databases">
        <authorList>
            <person name="Varghese N."/>
            <person name="Submissions S."/>
        </authorList>
    </citation>
    <scope>NUCLEOTIDE SEQUENCE [LARGE SCALE GENOMIC DNA]</scope>
    <source>
        <strain evidence="5">YR203</strain>
    </source>
</reference>
<evidence type="ECO:0000256" key="2">
    <source>
        <dbReference type="ARBA" id="ARBA00022763"/>
    </source>
</evidence>
<dbReference type="InterPro" id="IPR041247">
    <property type="entry name" value="Rad52_fam"/>
</dbReference>
<evidence type="ECO:0000313" key="4">
    <source>
        <dbReference type="EMBL" id="SHF16779.1"/>
    </source>
</evidence>